<reference evidence="3" key="1">
    <citation type="submission" date="2016-06" db="UniProtKB">
        <authorList>
            <consortium name="WormBaseParasite"/>
        </authorList>
    </citation>
    <scope>IDENTIFICATION</scope>
</reference>
<name>A0A183H3J8_9BILA</name>
<gene>
    <name evidence="1" type="ORF">OFLC_LOCUS2058</name>
</gene>
<accession>A0A183H3J8</accession>
<dbReference type="STRING" id="387005.A0A183H3J8"/>
<reference evidence="1 2" key="2">
    <citation type="submission" date="2018-11" db="EMBL/GenBank/DDBJ databases">
        <authorList>
            <consortium name="Pathogen Informatics"/>
        </authorList>
    </citation>
    <scope>NUCLEOTIDE SEQUENCE [LARGE SCALE GENOMIC DNA]</scope>
</reference>
<organism evidence="3">
    <name type="scientific">Onchocerca flexuosa</name>
    <dbReference type="NCBI Taxonomy" id="387005"/>
    <lineage>
        <taxon>Eukaryota</taxon>
        <taxon>Metazoa</taxon>
        <taxon>Ecdysozoa</taxon>
        <taxon>Nematoda</taxon>
        <taxon>Chromadorea</taxon>
        <taxon>Rhabditida</taxon>
        <taxon>Spirurina</taxon>
        <taxon>Spiruromorpha</taxon>
        <taxon>Filarioidea</taxon>
        <taxon>Onchocercidae</taxon>
        <taxon>Onchocerca</taxon>
    </lineage>
</organism>
<proteinExistence type="predicted"/>
<dbReference type="EMBL" id="UZAJ01001109">
    <property type="protein sequence ID" value="VDO31727.1"/>
    <property type="molecule type" value="Genomic_DNA"/>
</dbReference>
<evidence type="ECO:0000313" key="1">
    <source>
        <dbReference type="EMBL" id="VDO31727.1"/>
    </source>
</evidence>
<sequence length="115" mass="13687">MKLYGQFFHFPYMNEIVVNLGVYLENGRRFYFTSPNVQQIALNPAAKALMLSSHYVKMTHLRKHFYVRKCLLSNTTVYYIRNVSRKSFERCKEGELVDEQHIQTSYDMQIVHRAS</sequence>
<evidence type="ECO:0000313" key="2">
    <source>
        <dbReference type="Proteomes" id="UP000267606"/>
    </source>
</evidence>
<protein>
    <submittedName>
        <fullName evidence="3">HTH LytTR-type domain-containing protein</fullName>
    </submittedName>
</protein>
<dbReference type="AlphaFoldDB" id="A0A183H3J8"/>
<dbReference type="Proteomes" id="UP000267606">
    <property type="component" value="Unassembled WGS sequence"/>
</dbReference>
<dbReference type="WBParaSite" id="OFLC_0000205701-mRNA-1">
    <property type="protein sequence ID" value="OFLC_0000205701-mRNA-1"/>
    <property type="gene ID" value="OFLC_0000205701"/>
</dbReference>
<keyword evidence="2" id="KW-1185">Reference proteome</keyword>
<evidence type="ECO:0000313" key="3">
    <source>
        <dbReference type="WBParaSite" id="OFLC_0000205701-mRNA-1"/>
    </source>
</evidence>